<dbReference type="EMBL" id="OX458333">
    <property type="protein sequence ID" value="CAI8918743.1"/>
    <property type="molecule type" value="Genomic_DNA"/>
</dbReference>
<dbReference type="RefSeq" id="WP_026609333.1">
    <property type="nucleotide sequence ID" value="NZ_OX458333.1"/>
</dbReference>
<name>A0ABN8X9G1_9GAMM</name>
<dbReference type="Proteomes" id="UP001162030">
    <property type="component" value="Chromosome"/>
</dbReference>
<keyword evidence="2" id="KW-1185">Reference proteome</keyword>
<protein>
    <submittedName>
        <fullName evidence="1">Uncharacterized protein</fullName>
    </submittedName>
</protein>
<evidence type="ECO:0000313" key="1">
    <source>
        <dbReference type="EMBL" id="CAI8918743.1"/>
    </source>
</evidence>
<proteinExistence type="predicted"/>
<accession>A0ABN8X9G1</accession>
<sequence>MGRELNLMLTRLTPECREAIAEITRRDYSHTELLGRIIDRVRGLAGVMMMASDERDILFPQDVSEVASAIREDMEIAKKVLKDFERQFGIGLERSQ</sequence>
<evidence type="ECO:0000313" key="2">
    <source>
        <dbReference type="Proteomes" id="UP001162030"/>
    </source>
</evidence>
<gene>
    <name evidence="1" type="ORF">MSZNOR_3797</name>
</gene>
<reference evidence="1 2" key="1">
    <citation type="submission" date="2023-03" db="EMBL/GenBank/DDBJ databases">
        <authorList>
            <person name="Pearce D."/>
        </authorList>
    </citation>
    <scope>NUCLEOTIDE SEQUENCE [LARGE SCALE GENOMIC DNA]</scope>
    <source>
        <strain evidence="1">Msz</strain>
    </source>
</reference>
<organism evidence="1 2">
    <name type="scientific">Methylocaldum szegediense</name>
    <dbReference type="NCBI Taxonomy" id="73780"/>
    <lineage>
        <taxon>Bacteria</taxon>
        <taxon>Pseudomonadati</taxon>
        <taxon>Pseudomonadota</taxon>
        <taxon>Gammaproteobacteria</taxon>
        <taxon>Methylococcales</taxon>
        <taxon>Methylococcaceae</taxon>
        <taxon>Methylocaldum</taxon>
    </lineage>
</organism>